<evidence type="ECO:0000256" key="1">
    <source>
        <dbReference type="ARBA" id="ARBA00022801"/>
    </source>
</evidence>
<dbReference type="InterPro" id="IPR050300">
    <property type="entry name" value="GDXG_lipolytic_enzyme"/>
</dbReference>
<dbReference type="Proteomes" id="UP001148838">
    <property type="component" value="Unassembled WGS sequence"/>
</dbReference>
<dbReference type="EMBL" id="JAJSOF020000029">
    <property type="protein sequence ID" value="KAJ4432081.1"/>
    <property type="molecule type" value="Genomic_DNA"/>
</dbReference>
<proteinExistence type="predicted"/>
<keyword evidence="3" id="KW-1185">Reference proteome</keyword>
<evidence type="ECO:0000313" key="2">
    <source>
        <dbReference type="EMBL" id="KAJ4432081.1"/>
    </source>
</evidence>
<accession>A0ABQ8SEF5</accession>
<dbReference type="InterPro" id="IPR036397">
    <property type="entry name" value="RNaseH_sf"/>
</dbReference>
<dbReference type="PANTHER" id="PTHR48081">
    <property type="entry name" value="AB HYDROLASE SUPERFAMILY PROTEIN C4A8.06C"/>
    <property type="match status" value="1"/>
</dbReference>
<evidence type="ECO:0008006" key="4">
    <source>
        <dbReference type="Google" id="ProtNLM"/>
    </source>
</evidence>
<name>A0ABQ8SEF5_PERAM</name>
<evidence type="ECO:0000313" key="3">
    <source>
        <dbReference type="Proteomes" id="UP001148838"/>
    </source>
</evidence>
<reference evidence="2 3" key="1">
    <citation type="journal article" date="2022" name="Allergy">
        <title>Genome assembly and annotation of Periplaneta americana reveal a comprehensive cockroach allergen profile.</title>
        <authorList>
            <person name="Wang L."/>
            <person name="Xiong Q."/>
            <person name="Saelim N."/>
            <person name="Wang L."/>
            <person name="Nong W."/>
            <person name="Wan A.T."/>
            <person name="Shi M."/>
            <person name="Liu X."/>
            <person name="Cao Q."/>
            <person name="Hui J.H.L."/>
            <person name="Sookrung N."/>
            <person name="Leung T.F."/>
            <person name="Tungtrongchitr A."/>
            <person name="Tsui S.K.W."/>
        </authorList>
    </citation>
    <scope>NUCLEOTIDE SEQUENCE [LARGE SCALE GENOMIC DNA]</scope>
    <source>
        <strain evidence="2">PWHHKU_190912</strain>
    </source>
</reference>
<dbReference type="SUPFAM" id="SSF53474">
    <property type="entry name" value="alpha/beta-Hydrolases"/>
    <property type="match status" value="2"/>
</dbReference>
<protein>
    <recommendedName>
        <fullName evidence="4">Kynurenine formamidase</fullName>
    </recommendedName>
</protein>
<organism evidence="2 3">
    <name type="scientific">Periplaneta americana</name>
    <name type="common">American cockroach</name>
    <name type="synonym">Blatta americana</name>
    <dbReference type="NCBI Taxonomy" id="6978"/>
    <lineage>
        <taxon>Eukaryota</taxon>
        <taxon>Metazoa</taxon>
        <taxon>Ecdysozoa</taxon>
        <taxon>Arthropoda</taxon>
        <taxon>Hexapoda</taxon>
        <taxon>Insecta</taxon>
        <taxon>Pterygota</taxon>
        <taxon>Neoptera</taxon>
        <taxon>Polyneoptera</taxon>
        <taxon>Dictyoptera</taxon>
        <taxon>Blattodea</taxon>
        <taxon>Blattoidea</taxon>
        <taxon>Blattidae</taxon>
        <taxon>Blattinae</taxon>
        <taxon>Periplaneta</taxon>
    </lineage>
</organism>
<dbReference type="PANTHER" id="PTHR48081:SF33">
    <property type="entry name" value="KYNURENINE FORMAMIDASE"/>
    <property type="match status" value="1"/>
</dbReference>
<dbReference type="InterPro" id="IPR029058">
    <property type="entry name" value="AB_hydrolase_fold"/>
</dbReference>
<dbReference type="Gene3D" id="3.30.420.10">
    <property type="entry name" value="Ribonuclease H-like superfamily/Ribonuclease H"/>
    <property type="match status" value="1"/>
</dbReference>
<keyword evidence="1" id="KW-0378">Hydrolase</keyword>
<comment type="caution">
    <text evidence="2">The sequence shown here is derived from an EMBL/GenBank/DDBJ whole genome shotgun (WGS) entry which is preliminary data.</text>
</comment>
<dbReference type="Gene3D" id="3.40.50.1820">
    <property type="entry name" value="alpha/beta hydrolase"/>
    <property type="match status" value="1"/>
</dbReference>
<sequence length="517" mass="58867">MAAVASLLQDQSVSISRPYADSEEDLVPIRSFTCFKTLLLSLAASALSEKLKLNSPTTNDFQTMDQMQLEHQYSPSRWSHRFQDPDDVIQHHIDFITKGEHVELKQSLKKRLLFAVGECTNVEGELFVITGAPLLASFSILFSCLQQARMQGQGYPSSVECDMAQRLTNNWTCLEGNHCQMSPKHNWEYVNYAPILVYIHGGYWQELSRCTSAYCVEPQYRNGVRTVILGYDLAPTVEMFRVIEHSADCEMRSVICFLNARNIKPADIHRQLCEVYGDDANSDGMVRRWPHTAQFLGGQRFDGDDEVKTAVREWFASQAGKFYNEGIERLAPRLDKCLDNITLREIVEEIKTGAEYVVNMAVNLGARSVWFAGHSAGAHLVSMLLFSGWLNQLDDRRRNLVKGFVLISGVYDLIPLINTYVNDNLKLSREEARVLSPMLLNIESLSVRKLKILVAVAEFDSPEFQRQSQTFFEKLEQKSTMLEFITVPGVDHFDIVENLHKEDFVLTKKITELIARD</sequence>
<gene>
    <name evidence="2" type="ORF">ANN_20695</name>
</gene>